<feature type="non-terminal residue" evidence="1">
    <location>
        <position position="1"/>
    </location>
</feature>
<feature type="non-terminal residue" evidence="1">
    <location>
        <position position="48"/>
    </location>
</feature>
<gene>
    <name evidence="1" type="primary">CR847511.1</name>
</gene>
<protein>
    <submittedName>
        <fullName evidence="1">Uncharacterized protein</fullName>
    </submittedName>
</protein>
<name>A0A1A8N4Q5_9TELE</name>
<organism evidence="1">
    <name type="scientific">Nothobranchius pienaari</name>
    <dbReference type="NCBI Taxonomy" id="704102"/>
    <lineage>
        <taxon>Eukaryota</taxon>
        <taxon>Metazoa</taxon>
        <taxon>Chordata</taxon>
        <taxon>Craniata</taxon>
        <taxon>Vertebrata</taxon>
        <taxon>Euteleostomi</taxon>
        <taxon>Actinopterygii</taxon>
        <taxon>Neopterygii</taxon>
        <taxon>Teleostei</taxon>
        <taxon>Neoteleostei</taxon>
        <taxon>Acanthomorphata</taxon>
        <taxon>Ovalentaria</taxon>
        <taxon>Atherinomorphae</taxon>
        <taxon>Cyprinodontiformes</taxon>
        <taxon>Nothobranchiidae</taxon>
        <taxon>Nothobranchius</taxon>
    </lineage>
</organism>
<proteinExistence type="predicted"/>
<reference evidence="1" key="1">
    <citation type="submission" date="2016-05" db="EMBL/GenBank/DDBJ databases">
        <authorList>
            <person name="Lavstsen T."/>
            <person name="Jespersen J.S."/>
        </authorList>
    </citation>
    <scope>NUCLEOTIDE SEQUENCE</scope>
    <source>
        <tissue evidence="1">Brain</tissue>
    </source>
</reference>
<sequence>LLGNFPSGKYVGSRKLLVDKLKVKGYKEFELDILLNGGLVVYRLVIDF</sequence>
<dbReference type="EMBL" id="HAEG01000643">
    <property type="protein sequence ID" value="SBR63847.1"/>
    <property type="molecule type" value="Transcribed_RNA"/>
</dbReference>
<reference evidence="1" key="2">
    <citation type="submission" date="2016-06" db="EMBL/GenBank/DDBJ databases">
        <title>The genome of a short-lived fish provides insights into sex chromosome evolution and the genetic control of aging.</title>
        <authorList>
            <person name="Reichwald K."/>
            <person name="Felder M."/>
            <person name="Petzold A."/>
            <person name="Koch P."/>
            <person name="Groth M."/>
            <person name="Platzer M."/>
        </authorList>
    </citation>
    <scope>NUCLEOTIDE SEQUENCE</scope>
    <source>
        <tissue evidence="1">Brain</tissue>
    </source>
</reference>
<dbReference type="AlphaFoldDB" id="A0A1A8N4Q5"/>
<evidence type="ECO:0000313" key="1">
    <source>
        <dbReference type="EMBL" id="SBR63847.1"/>
    </source>
</evidence>
<accession>A0A1A8N4Q5</accession>